<dbReference type="STRING" id="77020.A0A0M8MQM4"/>
<reference evidence="3 4" key="1">
    <citation type="submission" date="2015-07" db="EMBL/GenBank/DDBJ databases">
        <title>Draft Genome Sequence of Malassezia furfur CBS1878 and Malassezia pachydermatis CBS1879.</title>
        <authorList>
            <person name="Triana S."/>
            <person name="Ohm R."/>
            <person name="Gonzalez A."/>
            <person name="DeCock H."/>
            <person name="Restrepo S."/>
            <person name="Celis A."/>
        </authorList>
    </citation>
    <scope>NUCLEOTIDE SEQUENCE [LARGE SCALE GENOMIC DNA]</scope>
    <source>
        <strain evidence="3 4">CBS 1879</strain>
    </source>
</reference>
<protein>
    <submittedName>
        <fullName evidence="3">Uncharacterized protein</fullName>
    </submittedName>
</protein>
<keyword evidence="4" id="KW-1185">Reference proteome</keyword>
<feature type="signal peptide" evidence="2">
    <location>
        <begin position="1"/>
        <end position="25"/>
    </location>
</feature>
<dbReference type="VEuPathDB" id="FungiDB:Malapachy_0702"/>
<feature type="region of interest" description="Disordered" evidence="1">
    <location>
        <begin position="40"/>
        <end position="140"/>
    </location>
</feature>
<accession>A0A0M8MQM4</accession>
<dbReference type="RefSeq" id="XP_017992509.1">
    <property type="nucleotide sequence ID" value="XM_018135217.1"/>
</dbReference>
<feature type="compositionally biased region" description="Low complexity" evidence="1">
    <location>
        <begin position="43"/>
        <end position="55"/>
    </location>
</feature>
<feature type="compositionally biased region" description="Low complexity" evidence="1">
    <location>
        <begin position="99"/>
        <end position="140"/>
    </location>
</feature>
<evidence type="ECO:0000256" key="1">
    <source>
        <dbReference type="SAM" id="MobiDB-lite"/>
    </source>
</evidence>
<name>A0A0M8MQM4_9BASI</name>
<sequence>MRPGAAIHLLWVLFAILSVTSTAHADSLQGRALSYLFSDPVGSSSSAPPASSVSSAPPPAPVNNAASSSKPAPASSQPPAPSSAAPKANQNGSTQARGSASPAGGSNSPVSSAPAPASGSNQAPAPAPASPSVNASSSPLYPAVSVPVASSTSAAYDVMAVPTSFPQANVNVTSNVTIPAPSVTATWNGTLPPIIGNMYRGSEEAKSNLPTFYYNIANSSVSNDTKTMICQMQTNFCATAGCSDDTDEISHNFCDVSHGMATMCTCKKSLSRLPQYQWPVQSQDCLLRMQRCVDLCNNQRETPFMRRSVCMQSCQDQIGSSCDKTVQYGVSYMVDKPGKLPTYQFVDQSQPQSAGARLYVNLALMSFTALATGGWLVLS</sequence>
<dbReference type="EMBL" id="LGAV01000003">
    <property type="protein sequence ID" value="KOS14877.1"/>
    <property type="molecule type" value="Genomic_DNA"/>
</dbReference>
<proteinExistence type="predicted"/>
<dbReference type="GeneID" id="28727092"/>
<feature type="compositionally biased region" description="Low complexity" evidence="1">
    <location>
        <begin position="82"/>
        <end position="91"/>
    </location>
</feature>
<keyword evidence="2" id="KW-0732">Signal</keyword>
<gene>
    <name evidence="3" type="ORF">Malapachy_0702</name>
</gene>
<organism evidence="3 4">
    <name type="scientific">Malassezia pachydermatis</name>
    <dbReference type="NCBI Taxonomy" id="77020"/>
    <lineage>
        <taxon>Eukaryota</taxon>
        <taxon>Fungi</taxon>
        <taxon>Dikarya</taxon>
        <taxon>Basidiomycota</taxon>
        <taxon>Ustilaginomycotina</taxon>
        <taxon>Malasseziomycetes</taxon>
        <taxon>Malasseziales</taxon>
        <taxon>Malasseziaceae</taxon>
        <taxon>Malassezia</taxon>
    </lineage>
</organism>
<dbReference type="Proteomes" id="UP000037751">
    <property type="component" value="Unassembled WGS sequence"/>
</dbReference>
<dbReference type="AlphaFoldDB" id="A0A0M8MQM4"/>
<evidence type="ECO:0000313" key="4">
    <source>
        <dbReference type="Proteomes" id="UP000037751"/>
    </source>
</evidence>
<feature type="compositionally biased region" description="Low complexity" evidence="1">
    <location>
        <begin position="62"/>
        <end position="75"/>
    </location>
</feature>
<dbReference type="OrthoDB" id="1708823at2759"/>
<feature type="chain" id="PRO_5005818815" evidence="2">
    <location>
        <begin position="26"/>
        <end position="379"/>
    </location>
</feature>
<evidence type="ECO:0000313" key="3">
    <source>
        <dbReference type="EMBL" id="KOS14877.1"/>
    </source>
</evidence>
<comment type="caution">
    <text evidence="3">The sequence shown here is derived from an EMBL/GenBank/DDBJ whole genome shotgun (WGS) entry which is preliminary data.</text>
</comment>
<evidence type="ECO:0000256" key="2">
    <source>
        <dbReference type="SAM" id="SignalP"/>
    </source>
</evidence>